<dbReference type="AlphaFoldDB" id="A0A1W1BZI6"/>
<evidence type="ECO:0000256" key="12">
    <source>
        <dbReference type="ARBA" id="ARBA00034617"/>
    </source>
</evidence>
<protein>
    <recommendedName>
        <fullName evidence="2">ATP-dependent DNA helicase RecG</fullName>
        <ecNumber evidence="13">5.6.2.4</ecNumber>
    </recommendedName>
    <alternativeName>
        <fullName evidence="15">DNA branch migration protein RecG</fullName>
    </alternativeName>
    <alternativeName>
        <fullName evidence="16">Probable DNA 3'-5' helicase RecG</fullName>
    </alternativeName>
</protein>
<dbReference type="FunFam" id="3.40.50.300:FF:000391">
    <property type="entry name" value="ATP-dependent DNA helicase RecG"/>
    <property type="match status" value="1"/>
</dbReference>
<dbReference type="Pfam" id="PF19833">
    <property type="entry name" value="RecG_dom3_C"/>
    <property type="match status" value="1"/>
</dbReference>
<dbReference type="InterPro" id="IPR001650">
    <property type="entry name" value="Helicase_C-like"/>
</dbReference>
<evidence type="ECO:0000256" key="16">
    <source>
        <dbReference type="ARBA" id="ARBA00049819"/>
    </source>
</evidence>
<evidence type="ECO:0000259" key="17">
    <source>
        <dbReference type="PROSITE" id="PS51192"/>
    </source>
</evidence>
<dbReference type="InterPro" id="IPR012340">
    <property type="entry name" value="NA-bd_OB-fold"/>
</dbReference>
<dbReference type="PANTHER" id="PTHR47964">
    <property type="entry name" value="ATP-DEPENDENT DNA HELICASE HOMOLOG RECG, CHLOROPLASTIC"/>
    <property type="match status" value="1"/>
</dbReference>
<dbReference type="PANTHER" id="PTHR47964:SF1">
    <property type="entry name" value="ATP-DEPENDENT DNA HELICASE HOMOLOG RECG, CHLOROPLASTIC"/>
    <property type="match status" value="1"/>
</dbReference>
<dbReference type="InterPro" id="IPR047112">
    <property type="entry name" value="RecG/Mfd"/>
</dbReference>
<evidence type="ECO:0000256" key="5">
    <source>
        <dbReference type="ARBA" id="ARBA00022801"/>
    </source>
</evidence>
<evidence type="ECO:0000256" key="9">
    <source>
        <dbReference type="ARBA" id="ARBA00023172"/>
    </source>
</evidence>
<comment type="catalytic activity">
    <reaction evidence="14">
        <text>ATP + H2O = ADP + phosphate + H(+)</text>
        <dbReference type="Rhea" id="RHEA:13065"/>
        <dbReference type="ChEBI" id="CHEBI:15377"/>
        <dbReference type="ChEBI" id="CHEBI:15378"/>
        <dbReference type="ChEBI" id="CHEBI:30616"/>
        <dbReference type="ChEBI" id="CHEBI:43474"/>
        <dbReference type="ChEBI" id="CHEBI:456216"/>
        <dbReference type="EC" id="5.6.2.4"/>
    </reaction>
</comment>
<evidence type="ECO:0000256" key="11">
    <source>
        <dbReference type="ARBA" id="ARBA00023235"/>
    </source>
</evidence>
<dbReference type="PROSITE" id="PS51192">
    <property type="entry name" value="HELICASE_ATP_BIND_1"/>
    <property type="match status" value="1"/>
</dbReference>
<keyword evidence="7" id="KW-0067">ATP-binding</keyword>
<dbReference type="PROSITE" id="PS51194">
    <property type="entry name" value="HELICASE_CTER"/>
    <property type="match status" value="1"/>
</dbReference>
<keyword evidence="8" id="KW-0238">DNA-binding</keyword>
<evidence type="ECO:0000256" key="15">
    <source>
        <dbReference type="ARBA" id="ARBA00049803"/>
    </source>
</evidence>
<sequence>MNLTDSIKKLIGVGSKIEIALNQLGIYTLEHLLFNLPFRYQNKTKITHLDTNSIGEALIEVDITKVESVFYRKKIFIIHAQDKTGHNIIIRFFNLFENQQQQLSRGETIQCFGEIKVGKLGLEMHHPEYRIISQAQKPLFEKTLTPIYHITQGIFQNQYRKWVNIALEILHKNPLDDFVNYSNININQAINFLHHPPPNADLQQIKNFSHPTQETLILNEFCAHRLSLLLLKKQRSLDKSISFEKKNQYSTTLLKNLNFELTNAQLRVIGEIANDLSKTKPMLRLLQGDVGSGKTIVAVFSTLQVVAKNYQVVIMAPTQILAEQHFINFSQQLEPLNINISYLSGTQKIVEKKQNMSDIQSGKSQIIIGTHALFQKDVEFNNLGLVIIDEQHRFGVHQRLLLTQKAKQIPHQLVMTATPIPRSLAMTAYADLDISVIDELPKNRQKVQTVILNLDKKNELIGRIQKVCKTEQQVYWVSTLIDDSEVLELESAQRTFETIKNQLPNEKIGLLHGRMNRDEKTKIMQDFKDKKINILIATTVIEVGVDVPNATLMIIENSERLGLAQLHQLRGRVGRGNQKSVCVLLYKAPLSHHAKERLSILRKSNDGFLIAQKDLEIRGAGEVLGTQQTGLQQMKIANLNRDKHLLEKTQILGEKLLKLTSAQQQQFINRWTNDHNKIFAGA</sequence>
<dbReference type="Pfam" id="PF00271">
    <property type="entry name" value="Helicase_C"/>
    <property type="match status" value="1"/>
</dbReference>
<dbReference type="InterPro" id="IPR033454">
    <property type="entry name" value="RecG_wedge"/>
</dbReference>
<dbReference type="NCBIfam" id="NF008163">
    <property type="entry name" value="PRK10917.1-1"/>
    <property type="match status" value="1"/>
</dbReference>
<keyword evidence="6 19" id="KW-0347">Helicase</keyword>
<dbReference type="Gene3D" id="2.40.50.140">
    <property type="entry name" value="Nucleic acid-binding proteins"/>
    <property type="match status" value="1"/>
</dbReference>
<dbReference type="SUPFAM" id="SSF50249">
    <property type="entry name" value="Nucleic acid-binding proteins"/>
    <property type="match status" value="1"/>
</dbReference>
<accession>A0A1W1BZI6</accession>
<comment type="catalytic activity">
    <reaction evidence="12">
        <text>Couples ATP hydrolysis with the unwinding of duplex DNA by translocating in the 3'-5' direction.</text>
        <dbReference type="EC" id="5.6.2.4"/>
    </reaction>
</comment>
<keyword evidence="11" id="KW-0413">Isomerase</keyword>
<dbReference type="InterPro" id="IPR027417">
    <property type="entry name" value="P-loop_NTPase"/>
</dbReference>
<dbReference type="GO" id="GO:0006310">
    <property type="term" value="P:DNA recombination"/>
    <property type="evidence" value="ECO:0007669"/>
    <property type="project" value="UniProtKB-KW"/>
</dbReference>
<dbReference type="Pfam" id="PF17191">
    <property type="entry name" value="RecG_wedge"/>
    <property type="match status" value="1"/>
</dbReference>
<dbReference type="Pfam" id="PF00270">
    <property type="entry name" value="DEAD"/>
    <property type="match status" value="1"/>
</dbReference>
<dbReference type="SMART" id="SM00487">
    <property type="entry name" value="DEXDc"/>
    <property type="match status" value="1"/>
</dbReference>
<dbReference type="EC" id="5.6.2.4" evidence="13"/>
<keyword evidence="10" id="KW-0234">DNA repair</keyword>
<feature type="domain" description="Helicase ATP-binding" evidence="17">
    <location>
        <begin position="275"/>
        <end position="437"/>
    </location>
</feature>
<keyword evidence="3" id="KW-0547">Nucleotide-binding</keyword>
<evidence type="ECO:0000256" key="7">
    <source>
        <dbReference type="ARBA" id="ARBA00022840"/>
    </source>
</evidence>
<evidence type="ECO:0000256" key="8">
    <source>
        <dbReference type="ARBA" id="ARBA00023125"/>
    </source>
</evidence>
<dbReference type="GO" id="GO:0005524">
    <property type="term" value="F:ATP binding"/>
    <property type="evidence" value="ECO:0007669"/>
    <property type="project" value="UniProtKB-KW"/>
</dbReference>
<evidence type="ECO:0000256" key="10">
    <source>
        <dbReference type="ARBA" id="ARBA00023204"/>
    </source>
</evidence>
<evidence type="ECO:0000313" key="19">
    <source>
        <dbReference type="EMBL" id="SFV59018.1"/>
    </source>
</evidence>
<dbReference type="InterPro" id="IPR004609">
    <property type="entry name" value="ATP-dep_DNA_helicase_RecG"/>
</dbReference>
<dbReference type="CDD" id="cd04488">
    <property type="entry name" value="RecG_wedge_OBF"/>
    <property type="match status" value="1"/>
</dbReference>
<evidence type="ECO:0000256" key="2">
    <source>
        <dbReference type="ARBA" id="ARBA00017846"/>
    </source>
</evidence>
<dbReference type="CDD" id="cd17992">
    <property type="entry name" value="DEXHc_RecG"/>
    <property type="match status" value="1"/>
</dbReference>
<dbReference type="SUPFAM" id="SSF52540">
    <property type="entry name" value="P-loop containing nucleoside triphosphate hydrolases"/>
    <property type="match status" value="2"/>
</dbReference>
<evidence type="ECO:0000256" key="14">
    <source>
        <dbReference type="ARBA" id="ARBA00048988"/>
    </source>
</evidence>
<proteinExistence type="inferred from homology"/>
<dbReference type="InterPro" id="IPR011545">
    <property type="entry name" value="DEAD/DEAH_box_helicase_dom"/>
</dbReference>
<gene>
    <name evidence="19" type="ORF">MNB_SUP05-5-1122</name>
</gene>
<reference evidence="19" key="1">
    <citation type="submission" date="2016-10" db="EMBL/GenBank/DDBJ databases">
        <authorList>
            <person name="de Groot N.N."/>
        </authorList>
    </citation>
    <scope>NUCLEOTIDE SEQUENCE</scope>
</reference>
<dbReference type="NCBIfam" id="TIGR00643">
    <property type="entry name" value="recG"/>
    <property type="match status" value="1"/>
</dbReference>
<dbReference type="GO" id="GO:0006281">
    <property type="term" value="P:DNA repair"/>
    <property type="evidence" value="ECO:0007669"/>
    <property type="project" value="UniProtKB-KW"/>
</dbReference>
<dbReference type="InterPro" id="IPR014001">
    <property type="entry name" value="Helicase_ATP-bd"/>
</dbReference>
<keyword evidence="5 19" id="KW-0378">Hydrolase</keyword>
<evidence type="ECO:0000256" key="4">
    <source>
        <dbReference type="ARBA" id="ARBA00022763"/>
    </source>
</evidence>
<dbReference type="GO" id="GO:0016887">
    <property type="term" value="F:ATP hydrolysis activity"/>
    <property type="evidence" value="ECO:0007669"/>
    <property type="project" value="RHEA"/>
</dbReference>
<evidence type="ECO:0000256" key="3">
    <source>
        <dbReference type="ARBA" id="ARBA00022741"/>
    </source>
</evidence>
<comment type="similarity">
    <text evidence="1">Belongs to the helicase family. RecG subfamily.</text>
</comment>
<feature type="domain" description="Helicase C-terminal" evidence="18">
    <location>
        <begin position="469"/>
        <end position="616"/>
    </location>
</feature>
<dbReference type="SMART" id="SM00490">
    <property type="entry name" value="HELICc"/>
    <property type="match status" value="1"/>
</dbReference>
<dbReference type="InterPro" id="IPR045562">
    <property type="entry name" value="RecG_dom3_C"/>
</dbReference>
<evidence type="ECO:0000256" key="13">
    <source>
        <dbReference type="ARBA" id="ARBA00034808"/>
    </source>
</evidence>
<name>A0A1W1BZI6_9ZZZZ</name>
<dbReference type="Gene3D" id="3.40.50.300">
    <property type="entry name" value="P-loop containing nucleotide triphosphate hydrolases"/>
    <property type="match status" value="2"/>
</dbReference>
<dbReference type="GO" id="GO:0043138">
    <property type="term" value="F:3'-5' DNA helicase activity"/>
    <property type="evidence" value="ECO:0007669"/>
    <property type="project" value="UniProtKB-EC"/>
</dbReference>
<organism evidence="19">
    <name type="scientific">hydrothermal vent metagenome</name>
    <dbReference type="NCBI Taxonomy" id="652676"/>
    <lineage>
        <taxon>unclassified sequences</taxon>
        <taxon>metagenomes</taxon>
        <taxon>ecological metagenomes</taxon>
    </lineage>
</organism>
<keyword evidence="9" id="KW-0233">DNA recombination</keyword>
<keyword evidence="4" id="KW-0227">DNA damage</keyword>
<dbReference type="EMBL" id="FPHJ01000024">
    <property type="protein sequence ID" value="SFV59018.1"/>
    <property type="molecule type" value="Genomic_DNA"/>
</dbReference>
<evidence type="ECO:0000256" key="1">
    <source>
        <dbReference type="ARBA" id="ARBA00007504"/>
    </source>
</evidence>
<dbReference type="GO" id="GO:0003677">
    <property type="term" value="F:DNA binding"/>
    <property type="evidence" value="ECO:0007669"/>
    <property type="project" value="UniProtKB-KW"/>
</dbReference>
<evidence type="ECO:0000259" key="18">
    <source>
        <dbReference type="PROSITE" id="PS51194"/>
    </source>
</evidence>
<evidence type="ECO:0000256" key="6">
    <source>
        <dbReference type="ARBA" id="ARBA00022806"/>
    </source>
</evidence>